<feature type="transmembrane region" description="Helical" evidence="1">
    <location>
        <begin position="209"/>
        <end position="231"/>
    </location>
</feature>
<name>A0A226EBN7_FOLCA</name>
<evidence type="ECO:0000313" key="3">
    <source>
        <dbReference type="Proteomes" id="UP000198287"/>
    </source>
</evidence>
<dbReference type="AlphaFoldDB" id="A0A226EBN7"/>
<feature type="transmembrane region" description="Helical" evidence="1">
    <location>
        <begin position="145"/>
        <end position="167"/>
    </location>
</feature>
<evidence type="ECO:0000313" key="2">
    <source>
        <dbReference type="EMBL" id="OXA54829.1"/>
    </source>
</evidence>
<reference evidence="2 3" key="1">
    <citation type="submission" date="2015-12" db="EMBL/GenBank/DDBJ databases">
        <title>The genome of Folsomia candida.</title>
        <authorList>
            <person name="Faddeeva A."/>
            <person name="Derks M.F."/>
            <person name="Anvar Y."/>
            <person name="Smit S."/>
            <person name="Van Straalen N."/>
            <person name="Roelofs D."/>
        </authorList>
    </citation>
    <scope>NUCLEOTIDE SEQUENCE [LARGE SCALE GENOMIC DNA]</scope>
    <source>
        <strain evidence="2 3">VU population</strain>
        <tissue evidence="2">Whole body</tissue>
    </source>
</reference>
<protein>
    <submittedName>
        <fullName evidence="2">GTPase Obg</fullName>
    </submittedName>
</protein>
<gene>
    <name evidence="2" type="ORF">Fcan01_11311</name>
</gene>
<keyword evidence="1" id="KW-0812">Transmembrane</keyword>
<dbReference type="Proteomes" id="UP000198287">
    <property type="component" value="Unassembled WGS sequence"/>
</dbReference>
<dbReference type="EMBL" id="LNIX01000005">
    <property type="protein sequence ID" value="OXA54829.1"/>
    <property type="molecule type" value="Genomic_DNA"/>
</dbReference>
<organism evidence="2 3">
    <name type="scientific">Folsomia candida</name>
    <name type="common">Springtail</name>
    <dbReference type="NCBI Taxonomy" id="158441"/>
    <lineage>
        <taxon>Eukaryota</taxon>
        <taxon>Metazoa</taxon>
        <taxon>Ecdysozoa</taxon>
        <taxon>Arthropoda</taxon>
        <taxon>Hexapoda</taxon>
        <taxon>Collembola</taxon>
        <taxon>Entomobryomorpha</taxon>
        <taxon>Isotomoidea</taxon>
        <taxon>Isotomidae</taxon>
        <taxon>Proisotominae</taxon>
        <taxon>Folsomia</taxon>
    </lineage>
</organism>
<accession>A0A226EBN7</accession>
<keyword evidence="1" id="KW-1133">Transmembrane helix</keyword>
<comment type="caution">
    <text evidence="2">The sequence shown here is derived from an EMBL/GenBank/DDBJ whole genome shotgun (WGS) entry which is preliminary data.</text>
</comment>
<feature type="transmembrane region" description="Helical" evidence="1">
    <location>
        <begin position="302"/>
        <end position="327"/>
    </location>
</feature>
<sequence>MACDIAFFSARQGECGGIIRILKTTPPWTAEASGGFHIASTLQPSCVKSSQSESHSNPCVPSANCAFIGYQSHNAGPSRLRSVNNGEKVAGVHLLFHECGASFWPMDQLDLSMLQAINSAMQFETRLIKGNPNLRVNLETKVIKLFIHISFYSVIGVAAAILGLTLMDPCSPPFLLSMKSDCASIKWITHFGLQHVVLIFETWMNVHSYVGGSLEVFYTLVVGIVCILNYFEVLRRNVRHAEGAGELKACIEVYRGIQILEKLFNNFLMDRIVPGMLLLMPALQVLTQYVSVMMHEDIPMPLFLVFPIIWLNTVTNNILIFTLASWVNNTSTKVLKEQRSSIVKQGFGAKRSTQVKACTVLKIKFGSNFLDRGTPLVIQDFCLNTTLSLILISSALKGH</sequence>
<proteinExistence type="predicted"/>
<keyword evidence="1" id="KW-0472">Membrane</keyword>
<dbReference type="OrthoDB" id="8297494at2759"/>
<feature type="transmembrane region" description="Helical" evidence="1">
    <location>
        <begin position="272"/>
        <end position="290"/>
    </location>
</feature>
<evidence type="ECO:0000256" key="1">
    <source>
        <dbReference type="SAM" id="Phobius"/>
    </source>
</evidence>
<keyword evidence="3" id="KW-1185">Reference proteome</keyword>